<dbReference type="PROSITE" id="PS51819">
    <property type="entry name" value="VOC"/>
    <property type="match status" value="1"/>
</dbReference>
<sequence>MALVDSSGFAHVRLTVTDIARSKKFYDDVFGWPTAVDATDQAGEDGVTDDPERFFGGVIYQTPQGTLFGLRPGGSGAFDSSATGLDHVSFAVESREALDRVASALSDADVEHGEVKDLTGAGLAILSFQDPDDINIELTAPLASPEETQEHPTVTDTNDVPEGENGLFVRDSGGEGRPVLLIHGWPLSGDAWSAQVPALQEAGYRTVVYDRRGFGQSDPGDGYDYDALSDDVDNILSDLDLREVTLIGFSMGGGEVARYASRHGLDRIHSVVFAAAVPPYLLTSDDNPDGPLGQEAAEGMEAGLKADRDAFFDDFMTQFFTAGDELKVTEEQRQEAVALCRKSDQQAALGCMEAFGTTDFRADLSAVSVPTLVIHGDSDGIVPFEGSGKRTHDAIEGSELVVVEGAPHGLNVSHAEEFNAALLAFLAK</sequence>
<dbReference type="PRINTS" id="PR00111">
    <property type="entry name" value="ABHYDROLASE"/>
</dbReference>
<dbReference type="InterPro" id="IPR000073">
    <property type="entry name" value="AB_hydrolase_1"/>
</dbReference>
<dbReference type="InterPro" id="IPR037523">
    <property type="entry name" value="VOC_core"/>
</dbReference>
<dbReference type="GO" id="GO:0003824">
    <property type="term" value="F:catalytic activity"/>
    <property type="evidence" value="ECO:0007669"/>
    <property type="project" value="InterPro"/>
</dbReference>
<dbReference type="Pfam" id="PF00903">
    <property type="entry name" value="Glyoxalase"/>
    <property type="match status" value="1"/>
</dbReference>
<protein>
    <submittedName>
        <fullName evidence="3">Arylesterase (Modular protein)</fullName>
    </submittedName>
</protein>
<feature type="region of interest" description="Disordered" evidence="1">
    <location>
        <begin position="144"/>
        <end position="163"/>
    </location>
</feature>
<dbReference type="InterPro" id="IPR004360">
    <property type="entry name" value="Glyas_Fos-R_dOase_dom"/>
</dbReference>
<dbReference type="Gene3D" id="3.40.50.1820">
    <property type="entry name" value="alpha/beta hydrolase"/>
    <property type="match status" value="1"/>
</dbReference>
<dbReference type="PANTHER" id="PTHR43433">
    <property type="entry name" value="HYDROLASE, ALPHA/BETA FOLD FAMILY PROTEIN"/>
    <property type="match status" value="1"/>
</dbReference>
<dbReference type="PRINTS" id="PR00412">
    <property type="entry name" value="EPOXHYDRLASE"/>
</dbReference>
<dbReference type="PANTHER" id="PTHR43433:SF4">
    <property type="entry name" value="NON-HEME CHLOROPEROXIDASE-RELATED"/>
    <property type="match status" value="1"/>
</dbReference>
<name>A0A2P2C5K2_9ZZZZ</name>
<dbReference type="InterPro" id="IPR029058">
    <property type="entry name" value="AB_hydrolase_fold"/>
</dbReference>
<reference evidence="3" key="1">
    <citation type="submission" date="2015-08" db="EMBL/GenBank/DDBJ databases">
        <authorList>
            <person name="Babu N.S."/>
            <person name="Beckwith C.J."/>
            <person name="Beseler K.G."/>
            <person name="Brison A."/>
            <person name="Carone J.V."/>
            <person name="Caskin T.P."/>
            <person name="Diamond M."/>
            <person name="Durham M.E."/>
            <person name="Foxe J.M."/>
            <person name="Go M."/>
            <person name="Henderson B.A."/>
            <person name="Jones I.B."/>
            <person name="McGettigan J.A."/>
            <person name="Micheletti S.J."/>
            <person name="Nasrallah M.E."/>
            <person name="Ortiz D."/>
            <person name="Piller C.R."/>
            <person name="Privatt S.R."/>
            <person name="Schneider S.L."/>
            <person name="Sharp S."/>
            <person name="Smith T.C."/>
            <person name="Stanton J.D."/>
            <person name="Ullery H.E."/>
            <person name="Wilson R.J."/>
            <person name="Serrano M.G."/>
            <person name="Buck G."/>
            <person name="Lee V."/>
            <person name="Wang Y."/>
            <person name="Carvalho R."/>
            <person name="Voegtly L."/>
            <person name="Shi R."/>
            <person name="Duckworth R."/>
            <person name="Johnson A."/>
            <person name="Loviza R."/>
            <person name="Walstead R."/>
            <person name="Shah Z."/>
            <person name="Kiflezghi M."/>
            <person name="Wade K."/>
            <person name="Ball S.L."/>
            <person name="Bradley K.W."/>
            <person name="Asai D.J."/>
            <person name="Bowman C.A."/>
            <person name="Russell D.A."/>
            <person name="Pope W.H."/>
            <person name="Jacobs-Sera D."/>
            <person name="Hendrix R.W."/>
            <person name="Hatfull G.F."/>
        </authorList>
    </citation>
    <scope>NUCLEOTIDE SEQUENCE</scope>
</reference>
<gene>
    <name evidence="3" type="ORF">NOCA240024</name>
</gene>
<proteinExistence type="predicted"/>
<dbReference type="Pfam" id="PF00561">
    <property type="entry name" value="Abhydrolase_1"/>
    <property type="match status" value="1"/>
</dbReference>
<dbReference type="Gene3D" id="3.10.180.10">
    <property type="entry name" value="2,3-Dihydroxybiphenyl 1,2-Dioxygenase, domain 1"/>
    <property type="match status" value="1"/>
</dbReference>
<dbReference type="EMBL" id="CZKA01000034">
    <property type="protein sequence ID" value="CUR57271.1"/>
    <property type="molecule type" value="Genomic_DNA"/>
</dbReference>
<dbReference type="SUPFAM" id="SSF53474">
    <property type="entry name" value="alpha/beta-Hydrolases"/>
    <property type="match status" value="1"/>
</dbReference>
<dbReference type="InterPro" id="IPR029068">
    <property type="entry name" value="Glyas_Bleomycin-R_OHBP_Dase"/>
</dbReference>
<dbReference type="InterPro" id="IPR050471">
    <property type="entry name" value="AB_hydrolase"/>
</dbReference>
<evidence type="ECO:0000256" key="1">
    <source>
        <dbReference type="SAM" id="MobiDB-lite"/>
    </source>
</evidence>
<feature type="domain" description="VOC" evidence="2">
    <location>
        <begin position="8"/>
        <end position="141"/>
    </location>
</feature>
<dbReference type="SUPFAM" id="SSF54593">
    <property type="entry name" value="Glyoxalase/Bleomycin resistance protein/Dihydroxybiphenyl dioxygenase"/>
    <property type="match status" value="1"/>
</dbReference>
<dbReference type="InterPro" id="IPR000639">
    <property type="entry name" value="Epox_hydrolase-like"/>
</dbReference>
<organism evidence="3">
    <name type="scientific">metagenome</name>
    <dbReference type="NCBI Taxonomy" id="256318"/>
    <lineage>
        <taxon>unclassified sequences</taxon>
        <taxon>metagenomes</taxon>
    </lineage>
</organism>
<accession>A0A2P2C5K2</accession>
<evidence type="ECO:0000259" key="2">
    <source>
        <dbReference type="PROSITE" id="PS51819"/>
    </source>
</evidence>
<evidence type="ECO:0000313" key="3">
    <source>
        <dbReference type="EMBL" id="CUR57271.1"/>
    </source>
</evidence>
<dbReference type="FunFam" id="3.40.50.1820:FF:000205">
    <property type="entry name" value="Non-haem bromoperoxidase BPO-A2"/>
    <property type="match status" value="1"/>
</dbReference>
<dbReference type="AlphaFoldDB" id="A0A2P2C5K2"/>